<name>A0AA41YS61_9HYPH</name>
<reference evidence="1" key="1">
    <citation type="submission" date="2022-05" db="EMBL/GenBank/DDBJ databases">
        <authorList>
            <person name="Pankratov T."/>
        </authorList>
    </citation>
    <scope>NUCLEOTIDE SEQUENCE</scope>
    <source>
        <strain evidence="1">BP6-180914</strain>
    </source>
</reference>
<gene>
    <name evidence="1" type="ORF">M8523_04080</name>
</gene>
<comment type="caution">
    <text evidence="1">The sequence shown here is derived from an EMBL/GenBank/DDBJ whole genome shotgun (WGS) entry which is preliminary data.</text>
</comment>
<dbReference type="AlphaFoldDB" id="A0AA41YS61"/>
<dbReference type="RefSeq" id="WP_282583564.1">
    <property type="nucleotide sequence ID" value="NZ_JAMOIM010000002.1"/>
</dbReference>
<evidence type="ECO:0000313" key="1">
    <source>
        <dbReference type="EMBL" id="MCW6507194.1"/>
    </source>
</evidence>
<sequence length="153" mass="16751">MPKLSPEEPIPPEASDRLLRRLLKKSTVSKADVAALRASELGLGVRSVAEAEMLFAIERKRSEKCREWGDLLVEFVADFAIWGERPTGTLSESRALWLSDQVGELPSPACLALLIAVIDDAQDLPAWFVPAVRVRASKVFGAGRERTALQQAA</sequence>
<proteinExistence type="predicted"/>
<organism evidence="1 2">
    <name type="scientific">Lichenifustis flavocetrariae</name>
    <dbReference type="NCBI Taxonomy" id="2949735"/>
    <lineage>
        <taxon>Bacteria</taxon>
        <taxon>Pseudomonadati</taxon>
        <taxon>Pseudomonadota</taxon>
        <taxon>Alphaproteobacteria</taxon>
        <taxon>Hyphomicrobiales</taxon>
        <taxon>Lichenihabitantaceae</taxon>
        <taxon>Lichenifustis</taxon>
    </lineage>
</organism>
<protein>
    <submittedName>
        <fullName evidence="1">Uncharacterized protein</fullName>
    </submittedName>
</protein>
<dbReference type="EMBL" id="JAMOIM010000002">
    <property type="protein sequence ID" value="MCW6507194.1"/>
    <property type="molecule type" value="Genomic_DNA"/>
</dbReference>
<keyword evidence="2" id="KW-1185">Reference proteome</keyword>
<accession>A0AA41YS61</accession>
<evidence type="ECO:0000313" key="2">
    <source>
        <dbReference type="Proteomes" id="UP001165667"/>
    </source>
</evidence>
<dbReference type="Proteomes" id="UP001165667">
    <property type="component" value="Unassembled WGS sequence"/>
</dbReference>